<dbReference type="STRING" id="154538.A0A1M2V8W9"/>
<dbReference type="EMBL" id="MNAD01001565">
    <property type="protein sequence ID" value="OJT03997.1"/>
    <property type="molecule type" value="Genomic_DNA"/>
</dbReference>
<name>A0A1M2V8W9_TRAPU</name>
<feature type="domain" description="F-box" evidence="1">
    <location>
        <begin position="76"/>
        <end position="134"/>
    </location>
</feature>
<keyword evidence="3" id="KW-1185">Reference proteome</keyword>
<accession>A0A1M2V8W9</accession>
<protein>
    <recommendedName>
        <fullName evidence="1">F-box domain-containing protein</fullName>
    </recommendedName>
</protein>
<evidence type="ECO:0000313" key="3">
    <source>
        <dbReference type="Proteomes" id="UP000184267"/>
    </source>
</evidence>
<dbReference type="AlphaFoldDB" id="A0A1M2V8W9"/>
<dbReference type="InterPro" id="IPR001810">
    <property type="entry name" value="F-box_dom"/>
</dbReference>
<proteinExistence type="predicted"/>
<dbReference type="OMA" id="FWRTIHT"/>
<dbReference type="OrthoDB" id="2746321at2759"/>
<dbReference type="SUPFAM" id="SSF81383">
    <property type="entry name" value="F-box domain"/>
    <property type="match status" value="1"/>
</dbReference>
<dbReference type="Gene3D" id="1.20.1280.50">
    <property type="match status" value="1"/>
</dbReference>
<dbReference type="Gene3D" id="3.80.10.10">
    <property type="entry name" value="Ribonuclease Inhibitor"/>
    <property type="match status" value="1"/>
</dbReference>
<comment type="caution">
    <text evidence="2">The sequence shown here is derived from an EMBL/GenBank/DDBJ whole genome shotgun (WGS) entry which is preliminary data.</text>
</comment>
<dbReference type="Pfam" id="PF12937">
    <property type="entry name" value="F-box-like"/>
    <property type="match status" value="1"/>
</dbReference>
<dbReference type="Proteomes" id="UP000184267">
    <property type="component" value="Unassembled WGS sequence"/>
</dbReference>
<reference evidence="2 3" key="1">
    <citation type="submission" date="2016-10" db="EMBL/GenBank/DDBJ databases">
        <title>Genome sequence of the basidiomycete white-rot fungus Trametes pubescens.</title>
        <authorList>
            <person name="Makela M.R."/>
            <person name="Granchi Z."/>
            <person name="Peng M."/>
            <person name="De Vries R.P."/>
            <person name="Grigoriev I."/>
            <person name="Riley R."/>
            <person name="Hilden K."/>
        </authorList>
    </citation>
    <scope>NUCLEOTIDE SEQUENCE [LARGE SCALE GENOMIC DNA]</scope>
    <source>
        <strain evidence="2 3">FBCC735</strain>
    </source>
</reference>
<gene>
    <name evidence="2" type="ORF">TRAPUB_5326</name>
</gene>
<dbReference type="InterPro" id="IPR036047">
    <property type="entry name" value="F-box-like_dom_sf"/>
</dbReference>
<organism evidence="2 3">
    <name type="scientific">Trametes pubescens</name>
    <name type="common">White-rot fungus</name>
    <dbReference type="NCBI Taxonomy" id="154538"/>
    <lineage>
        <taxon>Eukaryota</taxon>
        <taxon>Fungi</taxon>
        <taxon>Dikarya</taxon>
        <taxon>Basidiomycota</taxon>
        <taxon>Agaricomycotina</taxon>
        <taxon>Agaricomycetes</taxon>
        <taxon>Polyporales</taxon>
        <taxon>Polyporaceae</taxon>
        <taxon>Trametes</taxon>
    </lineage>
</organism>
<sequence>MDVAWMTPQTSLRLHRMDSSLSHPGPLYGLPCPTIDHILLESRILSIVSQTSFSQSPTPDIELAACRALWNARKPINNLPVELLVDILMRLPSNGFDVATTTPSSTSQCFQCMCVCRHWRTVIASNGCFWRTIHTGERTRWLQLSLARAGAANLRLKFTQAAGLISALPDLLSRRDHIERLDFTCQTLSDIHALAPLICAPLPCMSELAMLYGNVGNSSTGLARKDLLALQPENFPALIRLRLVHASLPWTVSLLSRLRSLHLGSCQVYPSPISVSRLSNVLRCGNALEELTLHDFLGTACSADGSGLSQPMDALTLPRLRKLDISDAPAWIAEFVAYIQLPPEGDVILTGQVEDPQAVSALGLASMLPQNHRGAGFLRSATGASLFMLEGKHWVVCEAPGPLKVTLQLRARTTRVLWTQTLDDGLRHFTTLFHPAPLTALTLQCDLAKVAPDALADALDAFPHIQELTIASSTFGPDPFPMHLCDSLRARTGSEWEDEKDGGRGRVRCASLKVLCLENVRWEDGAFMNAVADCLRERERLGAPKLELLAITASRSPEVDWSEPDARFADILAPMVGEYEFCGKGW</sequence>
<evidence type="ECO:0000313" key="2">
    <source>
        <dbReference type="EMBL" id="OJT03997.1"/>
    </source>
</evidence>
<evidence type="ECO:0000259" key="1">
    <source>
        <dbReference type="Pfam" id="PF12937"/>
    </source>
</evidence>
<dbReference type="InterPro" id="IPR032675">
    <property type="entry name" value="LRR_dom_sf"/>
</dbReference>
<dbReference type="SUPFAM" id="SSF52047">
    <property type="entry name" value="RNI-like"/>
    <property type="match status" value="1"/>
</dbReference>